<dbReference type="RefSeq" id="XP_062793783.1">
    <property type="nucleotide sequence ID" value="XM_062937732.1"/>
</dbReference>
<feature type="region of interest" description="Disordered" evidence="1">
    <location>
        <begin position="101"/>
        <end position="120"/>
    </location>
</feature>
<feature type="region of interest" description="Disordered" evidence="1">
    <location>
        <begin position="452"/>
        <end position="489"/>
    </location>
</feature>
<feature type="compositionally biased region" description="Basic and acidic residues" evidence="1">
    <location>
        <begin position="211"/>
        <end position="222"/>
    </location>
</feature>
<feature type="compositionally biased region" description="Low complexity" evidence="1">
    <location>
        <begin position="270"/>
        <end position="284"/>
    </location>
</feature>
<evidence type="ECO:0008006" key="4">
    <source>
        <dbReference type="Google" id="ProtNLM"/>
    </source>
</evidence>
<feature type="compositionally biased region" description="Basic residues" evidence="1">
    <location>
        <begin position="141"/>
        <end position="152"/>
    </location>
</feature>
<evidence type="ECO:0000256" key="1">
    <source>
        <dbReference type="SAM" id="MobiDB-lite"/>
    </source>
</evidence>
<dbReference type="GeneID" id="87958157"/>
<feature type="compositionally biased region" description="Polar residues" evidence="1">
    <location>
        <begin position="355"/>
        <end position="367"/>
    </location>
</feature>
<dbReference type="EMBL" id="CP141888">
    <property type="protein sequence ID" value="WRT69044.1"/>
    <property type="molecule type" value="Genomic_DNA"/>
</dbReference>
<feature type="compositionally biased region" description="Low complexity" evidence="1">
    <location>
        <begin position="477"/>
        <end position="487"/>
    </location>
</feature>
<feature type="compositionally biased region" description="Polar residues" evidence="1">
    <location>
        <begin position="326"/>
        <end position="345"/>
    </location>
</feature>
<dbReference type="Gene3D" id="6.10.140.1020">
    <property type="match status" value="1"/>
</dbReference>
<proteinExistence type="predicted"/>
<feature type="region of interest" description="Disordered" evidence="1">
    <location>
        <begin position="126"/>
        <end position="367"/>
    </location>
</feature>
<gene>
    <name evidence="2" type="ORF">IL334_006027</name>
</gene>
<sequence>MSNSSKALILWKPKYLFFPPVQEPPPPSRVFRHVDLIMENEEERPFFGPVLLHSSHNPHHESIFPDLFVNDTFLRYVLYPPRSLPPFIDVSPPFTELFTHPSNTLTHSQDESITDSEERGGSVTILESIDEDPLPPPSSSSKKKPAKITLKRKSPDEDDFFSTPDHQDQSADQDLPSDSHRSKTDEEASIEQWRVGRRPGFQGSFIAPRKTPKEEEEKDSRKRTFGQSILSSAEKVLKKPFRMPTKIPPKTANLVEEIHPFDIPNDTARSFFSPSSHSSTHSSPLNPVTPKSSSDITSISDLKSTPQSISNSKLDPFFPEFPFHNVQPSSTPTRSAKRPITSSPFKTPLRKERSTAPSPSSKSHNTRIVNYPKSSALASGPTFLPPIEGQNFSKSQSQSQVNSLQNEVLMLKKAIKYTTESDDERLNELIILWRGAGRDIVEKLFAIVPKPNLENNNSNGYNITDQSTPSYWNSTHGNDNGNDNNDGTDLTEEQVAFLKNAERNQDGEPIDDEGNLLIPNHDERDMKMFWDSLSGGDGDGNVGGHRDRRSGTSWSNQAPHNSYQRNGEKYGQNIHTSSPTNPKPDPTVWDFAALMRMFNVDPSLLGWNADEEDWIDVDVN</sequence>
<evidence type="ECO:0000313" key="3">
    <source>
        <dbReference type="Proteomes" id="UP001329825"/>
    </source>
</evidence>
<feature type="compositionally biased region" description="Polar residues" evidence="1">
    <location>
        <begin position="551"/>
        <end position="565"/>
    </location>
</feature>
<reference evidence="2 3" key="1">
    <citation type="submission" date="2024-01" db="EMBL/GenBank/DDBJ databases">
        <title>Comparative genomics of Cryptococcus and Kwoniella reveals pathogenesis evolution and contrasting modes of karyotype evolution via chromosome fusion or intercentromeric recombination.</title>
        <authorList>
            <person name="Coelho M.A."/>
            <person name="David-Palma M."/>
            <person name="Shea T."/>
            <person name="Bowers K."/>
            <person name="McGinley-Smith S."/>
            <person name="Mohammad A.W."/>
            <person name="Gnirke A."/>
            <person name="Yurkov A.M."/>
            <person name="Nowrousian M."/>
            <person name="Sun S."/>
            <person name="Cuomo C.A."/>
            <person name="Heitman J."/>
        </authorList>
    </citation>
    <scope>NUCLEOTIDE SEQUENCE [LARGE SCALE GENOMIC DNA]</scope>
    <source>
        <strain evidence="2">CBS 11374</strain>
    </source>
</reference>
<protein>
    <recommendedName>
        <fullName evidence="4">Swi5-dependent recombination DNA repair protein 1</fullName>
    </recommendedName>
</protein>
<organism evidence="2 3">
    <name type="scientific">Kwoniella shivajii</name>
    <dbReference type="NCBI Taxonomy" id="564305"/>
    <lineage>
        <taxon>Eukaryota</taxon>
        <taxon>Fungi</taxon>
        <taxon>Dikarya</taxon>
        <taxon>Basidiomycota</taxon>
        <taxon>Agaricomycotina</taxon>
        <taxon>Tremellomycetes</taxon>
        <taxon>Tremellales</taxon>
        <taxon>Cryptococcaceae</taxon>
        <taxon>Kwoniella</taxon>
    </lineage>
</organism>
<accession>A0ABZ1D6B9</accession>
<name>A0ABZ1D6B9_9TREE</name>
<feature type="region of interest" description="Disordered" evidence="1">
    <location>
        <begin position="530"/>
        <end position="585"/>
    </location>
</feature>
<feature type="compositionally biased region" description="Polar residues" evidence="1">
    <location>
        <begin position="285"/>
        <end position="313"/>
    </location>
</feature>
<feature type="compositionally biased region" description="Polar residues" evidence="1">
    <location>
        <begin position="453"/>
        <end position="476"/>
    </location>
</feature>
<evidence type="ECO:0000313" key="2">
    <source>
        <dbReference type="EMBL" id="WRT69044.1"/>
    </source>
</evidence>
<feature type="compositionally biased region" description="Basic and acidic residues" evidence="1">
    <location>
        <begin position="177"/>
        <end position="186"/>
    </location>
</feature>
<keyword evidence="3" id="KW-1185">Reference proteome</keyword>
<dbReference type="Proteomes" id="UP001329825">
    <property type="component" value="Chromosome 8"/>
</dbReference>